<dbReference type="RefSeq" id="WP_248668979.1">
    <property type="nucleotide sequence ID" value="NZ_JALPRX010000100.1"/>
</dbReference>
<feature type="compositionally biased region" description="Basic and acidic residues" evidence="1">
    <location>
        <begin position="94"/>
        <end position="120"/>
    </location>
</feature>
<dbReference type="AlphaFoldDB" id="A0A9X1YIN9"/>
<keyword evidence="3" id="KW-1185">Reference proteome</keyword>
<feature type="compositionally biased region" description="Basic and acidic residues" evidence="1">
    <location>
        <begin position="58"/>
        <end position="76"/>
    </location>
</feature>
<organism evidence="2 3">
    <name type="scientific">Roseomonas acroporae</name>
    <dbReference type="NCBI Taxonomy" id="2937791"/>
    <lineage>
        <taxon>Bacteria</taxon>
        <taxon>Pseudomonadati</taxon>
        <taxon>Pseudomonadota</taxon>
        <taxon>Alphaproteobacteria</taxon>
        <taxon>Acetobacterales</taxon>
        <taxon>Roseomonadaceae</taxon>
        <taxon>Roseomonas</taxon>
    </lineage>
</organism>
<evidence type="ECO:0000256" key="1">
    <source>
        <dbReference type="SAM" id="MobiDB-lite"/>
    </source>
</evidence>
<gene>
    <name evidence="2" type="ORF">M0638_21230</name>
</gene>
<reference evidence="2" key="1">
    <citation type="submission" date="2022-04" db="EMBL/GenBank/DDBJ databases">
        <title>Roseomonas acroporae sp. nov., isolated from coral Acropora digitifera.</title>
        <authorList>
            <person name="Sun H."/>
        </authorList>
    </citation>
    <scope>NUCLEOTIDE SEQUENCE</scope>
    <source>
        <strain evidence="2">NAR14</strain>
    </source>
</reference>
<name>A0A9X1YIN9_9PROT</name>
<comment type="caution">
    <text evidence="2">The sequence shown here is derived from an EMBL/GenBank/DDBJ whole genome shotgun (WGS) entry which is preliminary data.</text>
</comment>
<evidence type="ECO:0000313" key="2">
    <source>
        <dbReference type="EMBL" id="MCK8786901.1"/>
    </source>
</evidence>
<sequence length="120" mass="13264">MPHAGNIGCDFRFWEVVRDPLMAGSGAKPPIWPPLNMCRAPVLAPLLLLRHAGLHQHEPYRRPRRLRAGEAPRAEGGEGQGRGPAREPGPAAVGEDREAREQERQQGEAVHADHGRALHW</sequence>
<evidence type="ECO:0000313" key="3">
    <source>
        <dbReference type="Proteomes" id="UP001139516"/>
    </source>
</evidence>
<proteinExistence type="predicted"/>
<dbReference type="Proteomes" id="UP001139516">
    <property type="component" value="Unassembled WGS sequence"/>
</dbReference>
<feature type="region of interest" description="Disordered" evidence="1">
    <location>
        <begin position="58"/>
        <end position="120"/>
    </location>
</feature>
<accession>A0A9X1YIN9</accession>
<protein>
    <submittedName>
        <fullName evidence="2">Uncharacterized protein</fullName>
    </submittedName>
</protein>
<dbReference type="EMBL" id="JALPRX010000100">
    <property type="protein sequence ID" value="MCK8786901.1"/>
    <property type="molecule type" value="Genomic_DNA"/>
</dbReference>